<evidence type="ECO:0000313" key="3">
    <source>
        <dbReference type="Proteomes" id="UP000323521"/>
    </source>
</evidence>
<dbReference type="CDD" id="cd00761">
    <property type="entry name" value="Glyco_tranf_GTA_type"/>
    <property type="match status" value="1"/>
</dbReference>
<dbReference type="OrthoDB" id="7665907at2"/>
<gene>
    <name evidence="2" type="ORF">DCMF_11930</name>
</gene>
<evidence type="ECO:0000259" key="1">
    <source>
        <dbReference type="Pfam" id="PF00535"/>
    </source>
</evidence>
<dbReference type="Pfam" id="PF00535">
    <property type="entry name" value="Glycos_transf_2"/>
    <property type="match status" value="1"/>
</dbReference>
<organism evidence="2 3">
    <name type="scientific">Formimonas warabiya</name>
    <dbReference type="NCBI Taxonomy" id="1761012"/>
    <lineage>
        <taxon>Bacteria</taxon>
        <taxon>Bacillati</taxon>
        <taxon>Bacillota</taxon>
        <taxon>Clostridia</taxon>
        <taxon>Eubacteriales</taxon>
        <taxon>Peptococcaceae</taxon>
        <taxon>Candidatus Formimonas</taxon>
    </lineage>
</organism>
<dbReference type="AlphaFoldDB" id="A0A3G1KSJ6"/>
<dbReference type="EMBL" id="CP017634">
    <property type="protein sequence ID" value="ATW25384.1"/>
    <property type="molecule type" value="Genomic_DNA"/>
</dbReference>
<dbReference type="GO" id="GO:0016740">
    <property type="term" value="F:transferase activity"/>
    <property type="evidence" value="ECO:0007669"/>
    <property type="project" value="UniProtKB-KW"/>
</dbReference>
<dbReference type="SUPFAM" id="SSF53448">
    <property type="entry name" value="Nucleotide-diphospho-sugar transferases"/>
    <property type="match status" value="1"/>
</dbReference>
<protein>
    <submittedName>
        <fullName evidence="2">Glycosyl transferase</fullName>
    </submittedName>
</protein>
<dbReference type="RefSeq" id="WP_148134641.1">
    <property type="nucleotide sequence ID" value="NZ_CP017634.1"/>
</dbReference>
<proteinExistence type="predicted"/>
<name>A0A3G1KSJ6_FORW1</name>
<dbReference type="InterPro" id="IPR029044">
    <property type="entry name" value="Nucleotide-diphossugar_trans"/>
</dbReference>
<dbReference type="KEGG" id="fwa:DCMF_11930"/>
<keyword evidence="2" id="KW-0808">Transferase</keyword>
<sequence length="304" mass="35854">MRPPFLSYVTFNRLGLTARNILRLLESTDDFELNIIDSSSKDDTWQFLQDLTDSRIKSRTRLDRNRGPVYAYNFNLAQRKPDQFFITVDSDVYIYPQDWISRFLEVFDTFSEIGMLGIPRSKPYPEILPPVVPRLRDGVYCLVLKNASISKNLDFIPRCCLMFRPEVFNYIGYWSEENGMTDAEISARITHYTPYRVGFATNIKIDQKQSIPCAECPAQKWCSLKKEPGNTCFDIWMRVYKNPLFVKKNKWKNGQFFKELKSDLRTAYCPSIHDPSSFELMEDNIYHADWSEENFQFYLDHANY</sequence>
<dbReference type="Gene3D" id="3.90.550.10">
    <property type="entry name" value="Spore Coat Polysaccharide Biosynthesis Protein SpsA, Chain A"/>
    <property type="match status" value="1"/>
</dbReference>
<reference evidence="2 3" key="1">
    <citation type="submission" date="2016-10" db="EMBL/GenBank/DDBJ databases">
        <title>Complete Genome Sequence of Peptococcaceae strain DCMF.</title>
        <authorList>
            <person name="Edwards R.J."/>
            <person name="Holland S.I."/>
            <person name="Deshpande N.P."/>
            <person name="Wong Y.K."/>
            <person name="Ertan H."/>
            <person name="Manefield M."/>
            <person name="Russell T.L."/>
            <person name="Lee M.J."/>
        </authorList>
    </citation>
    <scope>NUCLEOTIDE SEQUENCE [LARGE SCALE GENOMIC DNA]</scope>
    <source>
        <strain evidence="2 3">DCMF</strain>
    </source>
</reference>
<evidence type="ECO:0000313" key="2">
    <source>
        <dbReference type="EMBL" id="ATW25384.1"/>
    </source>
</evidence>
<feature type="domain" description="Glycosyltransferase 2-like" evidence="1">
    <location>
        <begin position="9"/>
        <end position="168"/>
    </location>
</feature>
<dbReference type="InterPro" id="IPR001173">
    <property type="entry name" value="Glyco_trans_2-like"/>
</dbReference>
<dbReference type="Proteomes" id="UP000323521">
    <property type="component" value="Chromosome"/>
</dbReference>
<keyword evidence="3" id="KW-1185">Reference proteome</keyword>
<accession>A0A3G1KSJ6</accession>